<reference evidence="2 3" key="1">
    <citation type="submission" date="2018-10" db="EMBL/GenBank/DDBJ databases">
        <title>Sequencing the genomes of 1000 actinobacteria strains.</title>
        <authorList>
            <person name="Klenk H.-P."/>
        </authorList>
    </citation>
    <scope>NUCLEOTIDE SEQUENCE [LARGE SCALE GENOMIC DNA]</scope>
    <source>
        <strain evidence="2 3">DSM 43800</strain>
    </source>
</reference>
<evidence type="ECO:0000313" key="2">
    <source>
        <dbReference type="EMBL" id="RKT49375.1"/>
    </source>
</evidence>
<sequence>MAGWRLADDDPRPAQGLDEETTELLERYLAESDPAGDGDAGASSR</sequence>
<dbReference type="AlphaFoldDB" id="A0A495VM35"/>
<organism evidence="2 3">
    <name type="scientific">Saccharothrix australiensis</name>
    <dbReference type="NCBI Taxonomy" id="2072"/>
    <lineage>
        <taxon>Bacteria</taxon>
        <taxon>Bacillati</taxon>
        <taxon>Actinomycetota</taxon>
        <taxon>Actinomycetes</taxon>
        <taxon>Pseudonocardiales</taxon>
        <taxon>Pseudonocardiaceae</taxon>
        <taxon>Saccharothrix</taxon>
    </lineage>
</organism>
<dbReference type="EMBL" id="RBXO01000003">
    <property type="protein sequence ID" value="RKT49276.1"/>
    <property type="molecule type" value="Genomic_DNA"/>
</dbReference>
<evidence type="ECO:0000313" key="1">
    <source>
        <dbReference type="EMBL" id="RKT49276.1"/>
    </source>
</evidence>
<proteinExistence type="predicted"/>
<evidence type="ECO:0000313" key="3">
    <source>
        <dbReference type="Proteomes" id="UP000282084"/>
    </source>
</evidence>
<keyword evidence="3" id="KW-1185">Reference proteome</keyword>
<protein>
    <submittedName>
        <fullName evidence="2">Uncharacterized protein</fullName>
    </submittedName>
</protein>
<gene>
    <name evidence="2" type="ORF">C8E97_6754</name>
    <name evidence="1" type="ORF">C8E97_6772</name>
</gene>
<name>A0A495VM35_9PSEU</name>
<dbReference type="RefSeq" id="WP_170212189.1">
    <property type="nucleotide sequence ID" value="NZ_RBXO01000002.1"/>
</dbReference>
<dbReference type="EMBL" id="RBXO01000002">
    <property type="protein sequence ID" value="RKT49375.1"/>
    <property type="molecule type" value="Genomic_DNA"/>
</dbReference>
<comment type="caution">
    <text evidence="2">The sequence shown here is derived from an EMBL/GenBank/DDBJ whole genome shotgun (WGS) entry which is preliminary data.</text>
</comment>
<accession>A0A495VM35</accession>
<dbReference type="Proteomes" id="UP000282084">
    <property type="component" value="Unassembled WGS sequence"/>
</dbReference>